<comment type="similarity">
    <text evidence="1">Belongs to the aldo/keto reductase family.</text>
</comment>
<dbReference type="GO" id="GO:0051596">
    <property type="term" value="P:methylglyoxal catabolic process"/>
    <property type="evidence" value="ECO:0007669"/>
    <property type="project" value="TreeGrafter"/>
</dbReference>
<reference evidence="8 9" key="1">
    <citation type="submission" date="2019-06" db="EMBL/GenBank/DDBJ databases">
        <title>YIM 131921 draft genome.</title>
        <authorList>
            <person name="Jiang L."/>
        </authorList>
    </citation>
    <scope>NUCLEOTIDE SEQUENCE [LARGE SCALE GENOMIC DNA]</scope>
    <source>
        <strain evidence="8 9">YIM 131921</strain>
    </source>
</reference>
<accession>A0A5C4N5K9</accession>
<dbReference type="InterPro" id="IPR036812">
    <property type="entry name" value="NAD(P)_OxRdtase_dom_sf"/>
</dbReference>
<proteinExistence type="inferred from homology"/>
<dbReference type="SUPFAM" id="SSF51430">
    <property type="entry name" value="NAD(P)-linked oxidoreductase"/>
    <property type="match status" value="1"/>
</dbReference>
<feature type="site" description="Lowers pKa of active site Tyr" evidence="6">
    <location>
        <position position="70"/>
    </location>
</feature>
<feature type="active site" description="Proton donor" evidence="4">
    <location>
        <position position="45"/>
    </location>
</feature>
<dbReference type="Proteomes" id="UP000305887">
    <property type="component" value="Unassembled WGS sequence"/>
</dbReference>
<evidence type="ECO:0000313" key="9">
    <source>
        <dbReference type="Proteomes" id="UP000305887"/>
    </source>
</evidence>
<evidence type="ECO:0000256" key="2">
    <source>
        <dbReference type="ARBA" id="ARBA00022857"/>
    </source>
</evidence>
<dbReference type="AlphaFoldDB" id="A0A5C4N5K9"/>
<dbReference type="PROSITE" id="PS00798">
    <property type="entry name" value="ALDOKETO_REDUCTASE_1"/>
    <property type="match status" value="1"/>
</dbReference>
<keyword evidence="3" id="KW-0560">Oxidoreductase</keyword>
<dbReference type="OrthoDB" id="9768793at2"/>
<dbReference type="InterPro" id="IPR020471">
    <property type="entry name" value="AKR"/>
</dbReference>
<keyword evidence="9" id="KW-1185">Reference proteome</keyword>
<dbReference type="PROSITE" id="PS00062">
    <property type="entry name" value="ALDOKETO_REDUCTASE_2"/>
    <property type="match status" value="1"/>
</dbReference>
<protein>
    <submittedName>
        <fullName evidence="8">Aldo/keto reductase</fullName>
    </submittedName>
</protein>
<dbReference type="InterPro" id="IPR023210">
    <property type="entry name" value="NADP_OxRdtase_dom"/>
</dbReference>
<keyword evidence="2" id="KW-0521">NADP</keyword>
<dbReference type="PANTHER" id="PTHR43827">
    <property type="entry name" value="2,5-DIKETO-D-GLUCONIC ACID REDUCTASE"/>
    <property type="match status" value="1"/>
</dbReference>
<gene>
    <name evidence="8" type="ORF">FHG66_05635</name>
</gene>
<dbReference type="InterPro" id="IPR018170">
    <property type="entry name" value="Aldo/ket_reductase_CS"/>
</dbReference>
<evidence type="ECO:0000256" key="1">
    <source>
        <dbReference type="ARBA" id="ARBA00007905"/>
    </source>
</evidence>
<name>A0A5C4N5K9_9RHOB</name>
<dbReference type="EMBL" id="VDFU01000004">
    <property type="protein sequence ID" value="TNC51638.1"/>
    <property type="molecule type" value="Genomic_DNA"/>
</dbReference>
<evidence type="ECO:0000256" key="4">
    <source>
        <dbReference type="PIRSR" id="PIRSR000097-1"/>
    </source>
</evidence>
<feature type="binding site" evidence="5">
    <location>
        <position position="103"/>
    </location>
    <ligand>
        <name>substrate</name>
    </ligand>
</feature>
<dbReference type="Gene3D" id="3.20.20.100">
    <property type="entry name" value="NADP-dependent oxidoreductase domain"/>
    <property type="match status" value="1"/>
</dbReference>
<comment type="caution">
    <text evidence="8">The sequence shown here is derived from an EMBL/GenBank/DDBJ whole genome shotgun (WGS) entry which is preliminary data.</text>
</comment>
<dbReference type="PRINTS" id="PR00069">
    <property type="entry name" value="ALDKETRDTASE"/>
</dbReference>
<evidence type="ECO:0000256" key="5">
    <source>
        <dbReference type="PIRSR" id="PIRSR000097-2"/>
    </source>
</evidence>
<organism evidence="8 9">
    <name type="scientific">Rubellimicrobium rubrum</name>
    <dbReference type="NCBI Taxonomy" id="2585369"/>
    <lineage>
        <taxon>Bacteria</taxon>
        <taxon>Pseudomonadati</taxon>
        <taxon>Pseudomonadota</taxon>
        <taxon>Alphaproteobacteria</taxon>
        <taxon>Rhodobacterales</taxon>
        <taxon>Roseobacteraceae</taxon>
        <taxon>Rubellimicrobium</taxon>
    </lineage>
</organism>
<evidence type="ECO:0000259" key="7">
    <source>
        <dbReference type="Pfam" id="PF00248"/>
    </source>
</evidence>
<evidence type="ECO:0000313" key="8">
    <source>
        <dbReference type="EMBL" id="TNC51638.1"/>
    </source>
</evidence>
<dbReference type="Pfam" id="PF00248">
    <property type="entry name" value="Aldo_ket_red"/>
    <property type="match status" value="1"/>
</dbReference>
<feature type="domain" description="NADP-dependent oxidoreductase" evidence="7">
    <location>
        <begin position="13"/>
        <end position="257"/>
    </location>
</feature>
<dbReference type="PANTHER" id="PTHR43827:SF3">
    <property type="entry name" value="NADP-DEPENDENT OXIDOREDUCTASE DOMAIN-CONTAINING PROTEIN"/>
    <property type="match status" value="1"/>
</dbReference>
<evidence type="ECO:0000256" key="3">
    <source>
        <dbReference type="ARBA" id="ARBA00023002"/>
    </source>
</evidence>
<evidence type="ECO:0000256" key="6">
    <source>
        <dbReference type="PIRSR" id="PIRSR000097-3"/>
    </source>
</evidence>
<dbReference type="RefSeq" id="WP_139075759.1">
    <property type="nucleotide sequence ID" value="NZ_VDFU01000004.1"/>
</dbReference>
<sequence length="274" mass="29744">MTRPDLNGIPVLGLGTFGRTGPEGLAAILEALEAGYRHIDTAQSYGTEANVGEAIRRSGLPRDEVFVTTKIADTHLDSPRALESVARSLETMGLDRIDLLLIHWPSQNDQVPFENYMTALAEAQDRGWARLIGVSNFTIRHLDRAEALLGPGRLATNQVEIHPYLQTPRLAAFAKAKGLPLTAYQPLAKGEVARDPTLSRIGKAHDVSAAAVALAFLMAQGHIVIPASSDPARLRGNLEALTVSLSEDELAQIRALDRGQRLINPDKAPDWDDR</sequence>
<dbReference type="PIRSF" id="PIRSF000097">
    <property type="entry name" value="AKR"/>
    <property type="match status" value="1"/>
</dbReference>
<dbReference type="GO" id="GO:1990002">
    <property type="term" value="F:methylglyoxal reductase (NADPH) (acetol producing) activity"/>
    <property type="evidence" value="ECO:0007669"/>
    <property type="project" value="TreeGrafter"/>
</dbReference>